<reference evidence="2" key="1">
    <citation type="submission" date="2023-02" db="EMBL/GenBank/DDBJ databases">
        <title>Genome of toxic invasive species Heracleum sosnowskyi carries increased number of genes despite the absence of recent whole-genome duplications.</title>
        <authorList>
            <person name="Schelkunov M."/>
            <person name="Shtratnikova V."/>
            <person name="Makarenko M."/>
            <person name="Klepikova A."/>
            <person name="Omelchenko D."/>
            <person name="Novikova G."/>
            <person name="Obukhova E."/>
            <person name="Bogdanov V."/>
            <person name="Penin A."/>
            <person name="Logacheva M."/>
        </authorList>
    </citation>
    <scope>NUCLEOTIDE SEQUENCE</scope>
    <source>
        <strain evidence="2">Hsosn_3</strain>
        <tissue evidence="2">Leaf</tissue>
    </source>
</reference>
<evidence type="ECO:0000256" key="1">
    <source>
        <dbReference type="SAM" id="MobiDB-lite"/>
    </source>
</evidence>
<reference evidence="2" key="2">
    <citation type="submission" date="2023-05" db="EMBL/GenBank/DDBJ databases">
        <authorList>
            <person name="Schelkunov M.I."/>
        </authorList>
    </citation>
    <scope>NUCLEOTIDE SEQUENCE</scope>
    <source>
        <strain evidence="2">Hsosn_3</strain>
        <tissue evidence="2">Leaf</tissue>
    </source>
</reference>
<evidence type="ECO:0000313" key="3">
    <source>
        <dbReference type="Proteomes" id="UP001237642"/>
    </source>
</evidence>
<evidence type="ECO:0000313" key="2">
    <source>
        <dbReference type="EMBL" id="KAK1371096.1"/>
    </source>
</evidence>
<comment type="caution">
    <text evidence="2">The sequence shown here is derived from an EMBL/GenBank/DDBJ whole genome shotgun (WGS) entry which is preliminary data.</text>
</comment>
<keyword evidence="3" id="KW-1185">Reference proteome</keyword>
<sequence>MSISSYPPLSLCDLPDQQPRPLKLFSTKCQRESLPEELRLSPEAYLIVSDRGNVCLAYLMSNVSMQDKPVTHGMPQTSKTHEKVLWSSDVVEELPAPHQRSRSAENRDRMSAPKSSQRLTTNGGFVVAVAM</sequence>
<dbReference type="AlphaFoldDB" id="A0AAD8HQP3"/>
<dbReference type="EMBL" id="JAUIZM010000008">
    <property type="protein sequence ID" value="KAK1371096.1"/>
    <property type="molecule type" value="Genomic_DNA"/>
</dbReference>
<name>A0AAD8HQP3_9APIA</name>
<feature type="compositionally biased region" description="Basic and acidic residues" evidence="1">
    <location>
        <begin position="102"/>
        <end position="111"/>
    </location>
</feature>
<protein>
    <submittedName>
        <fullName evidence="2">Uncharacterized protein</fullName>
    </submittedName>
</protein>
<accession>A0AAD8HQP3</accession>
<feature type="region of interest" description="Disordered" evidence="1">
    <location>
        <begin position="88"/>
        <end position="119"/>
    </location>
</feature>
<gene>
    <name evidence="2" type="ORF">POM88_037188</name>
</gene>
<dbReference type="Proteomes" id="UP001237642">
    <property type="component" value="Unassembled WGS sequence"/>
</dbReference>
<organism evidence="2 3">
    <name type="scientific">Heracleum sosnowskyi</name>
    <dbReference type="NCBI Taxonomy" id="360622"/>
    <lineage>
        <taxon>Eukaryota</taxon>
        <taxon>Viridiplantae</taxon>
        <taxon>Streptophyta</taxon>
        <taxon>Embryophyta</taxon>
        <taxon>Tracheophyta</taxon>
        <taxon>Spermatophyta</taxon>
        <taxon>Magnoliopsida</taxon>
        <taxon>eudicotyledons</taxon>
        <taxon>Gunneridae</taxon>
        <taxon>Pentapetalae</taxon>
        <taxon>asterids</taxon>
        <taxon>campanulids</taxon>
        <taxon>Apiales</taxon>
        <taxon>Apiaceae</taxon>
        <taxon>Apioideae</taxon>
        <taxon>apioid superclade</taxon>
        <taxon>Tordylieae</taxon>
        <taxon>Tordyliinae</taxon>
        <taxon>Heracleum</taxon>
    </lineage>
</organism>
<proteinExistence type="predicted"/>